<sequence length="143" mass="16214">MTSNGRASGIRRGYRRAVWCRMGSMDELKDALLALETAGWDALKEGTGRRFYAQVLTDDAVMLLPQVGLLTHDKALDGMDGQPWSWFQIRNPQALALGDDAAVLTYRVQARRDFQPEYQALIASTYVRRDGEWRLALHQQTPM</sequence>
<dbReference type="SUPFAM" id="SSF54427">
    <property type="entry name" value="NTF2-like"/>
    <property type="match status" value="1"/>
</dbReference>
<accession>A0A5Q2RSF0</accession>
<reference evidence="2 3" key="1">
    <citation type="submission" date="2019-11" db="EMBL/GenBank/DDBJ databases">
        <authorList>
            <person name="He Y."/>
        </authorList>
    </citation>
    <scope>NUCLEOTIDE SEQUENCE [LARGE SCALE GENOMIC DNA]</scope>
    <source>
        <strain evidence="2 3">SCSIO 58843</strain>
    </source>
</reference>
<evidence type="ECO:0000259" key="1">
    <source>
        <dbReference type="Pfam" id="PF14534"/>
    </source>
</evidence>
<evidence type="ECO:0000313" key="2">
    <source>
        <dbReference type="EMBL" id="QGG96830.1"/>
    </source>
</evidence>
<feature type="domain" description="DUF4440" evidence="1">
    <location>
        <begin position="32"/>
        <end position="135"/>
    </location>
</feature>
<dbReference type="Gene3D" id="3.10.450.50">
    <property type="match status" value="1"/>
</dbReference>
<name>A0A5Q2RSF0_9ACTN</name>
<organism evidence="2 3">
    <name type="scientific">Actinomarinicola tropica</name>
    <dbReference type="NCBI Taxonomy" id="2789776"/>
    <lineage>
        <taxon>Bacteria</taxon>
        <taxon>Bacillati</taxon>
        <taxon>Actinomycetota</taxon>
        <taxon>Acidimicrobiia</taxon>
        <taxon>Acidimicrobiales</taxon>
        <taxon>Iamiaceae</taxon>
        <taxon>Actinomarinicola</taxon>
    </lineage>
</organism>
<dbReference type="KEGG" id="atq:GH723_17955"/>
<dbReference type="Pfam" id="PF14534">
    <property type="entry name" value="DUF4440"/>
    <property type="match status" value="1"/>
</dbReference>
<dbReference type="Proteomes" id="UP000334019">
    <property type="component" value="Chromosome"/>
</dbReference>
<evidence type="ECO:0000313" key="3">
    <source>
        <dbReference type="Proteomes" id="UP000334019"/>
    </source>
</evidence>
<proteinExistence type="predicted"/>
<dbReference type="AlphaFoldDB" id="A0A5Q2RSF0"/>
<keyword evidence="3" id="KW-1185">Reference proteome</keyword>
<gene>
    <name evidence="2" type="ORF">GH723_17955</name>
</gene>
<dbReference type="InterPro" id="IPR027843">
    <property type="entry name" value="DUF4440"/>
</dbReference>
<dbReference type="EMBL" id="CP045851">
    <property type="protein sequence ID" value="QGG96830.1"/>
    <property type="molecule type" value="Genomic_DNA"/>
</dbReference>
<protein>
    <submittedName>
        <fullName evidence="2">DUF4440 domain-containing protein</fullName>
    </submittedName>
</protein>
<dbReference type="InterPro" id="IPR032710">
    <property type="entry name" value="NTF2-like_dom_sf"/>
</dbReference>